<reference evidence="3" key="1">
    <citation type="journal article" date="2013" name="Proc. Natl. Acad. Sci. U.S.A.">
        <title>Improving the coverage of the cyanobacterial phylum using diversity-driven genome sequencing.</title>
        <authorList>
            <person name="Shih P.M."/>
            <person name="Wu D."/>
            <person name="Latifi A."/>
            <person name="Axen S.D."/>
            <person name="Fewer D.P."/>
            <person name="Talla E."/>
            <person name="Calteau A."/>
            <person name="Cai F."/>
            <person name="Tandeau de Marsac N."/>
            <person name="Rippka R."/>
            <person name="Herdman M."/>
            <person name="Sivonen K."/>
            <person name="Coursin T."/>
            <person name="Laurent T."/>
            <person name="Goodwin L."/>
            <person name="Nolan M."/>
            <person name="Davenport K.W."/>
            <person name="Han C.S."/>
            <person name="Rubin E.M."/>
            <person name="Eisen J.A."/>
            <person name="Woyke T."/>
            <person name="Gugger M."/>
            <person name="Kerfeld C.A."/>
        </authorList>
    </citation>
    <scope>NUCLEOTIDE SEQUENCE [LARGE SCALE GENOMIC DNA]</scope>
    <source>
        <strain evidence="3">ATCC 29371 / PCC 7437</strain>
    </source>
</reference>
<keyword evidence="1" id="KW-0732">Signal</keyword>
<protein>
    <submittedName>
        <fullName evidence="2">PEP motif putative anchor domain protein</fullName>
    </submittedName>
</protein>
<keyword evidence="3" id="KW-1185">Reference proteome</keyword>
<dbReference type="OrthoDB" id="9553446at2"/>
<proteinExistence type="predicted"/>
<sequence length="230" mass="23564">MTLTISNKVLGLAAVATASIVSFAGSAEAAVIQFDDKTVHGGTISYNGTGGSLVGKDLLLDTVLGIDTVLNNKKELSCVGCKLNFVTGANISETPLYEFASGGSVTITGKILDGLTEIVNGTLLTGTFTENIFGNVANGFAVFTGIGVNSVNSALSSYYGVNATDFTFAQTSIAAKNVKVEKNRGFTGTVTNTDFDTKPVQTTPEPTATLGLLAVGAFAANSAAKRKKQA</sequence>
<name>K9XX64_STAC7</name>
<accession>K9XX64</accession>
<dbReference type="EMBL" id="CP003653">
    <property type="protein sequence ID" value="AFZ37108.1"/>
    <property type="molecule type" value="Genomic_DNA"/>
</dbReference>
<evidence type="ECO:0000313" key="2">
    <source>
        <dbReference type="EMBL" id="AFZ37108.1"/>
    </source>
</evidence>
<dbReference type="eggNOG" id="ENOG502ZHMG">
    <property type="taxonomic scope" value="Bacteria"/>
</dbReference>
<dbReference type="KEGG" id="scs:Sta7437_3610"/>
<gene>
    <name evidence="2" type="ordered locus">Sta7437_3610</name>
</gene>
<dbReference type="HOGENOM" id="CLU_1204193_0_0_3"/>
<dbReference type="RefSeq" id="WP_015194769.1">
    <property type="nucleotide sequence ID" value="NC_019748.1"/>
</dbReference>
<evidence type="ECO:0000313" key="3">
    <source>
        <dbReference type="Proteomes" id="UP000010473"/>
    </source>
</evidence>
<feature type="chain" id="PRO_5003938088" evidence="1">
    <location>
        <begin position="30"/>
        <end position="230"/>
    </location>
</feature>
<dbReference type="Proteomes" id="UP000010473">
    <property type="component" value="Chromosome"/>
</dbReference>
<dbReference type="AlphaFoldDB" id="K9XX64"/>
<feature type="signal peptide" evidence="1">
    <location>
        <begin position="1"/>
        <end position="29"/>
    </location>
</feature>
<evidence type="ECO:0000256" key="1">
    <source>
        <dbReference type="SAM" id="SignalP"/>
    </source>
</evidence>
<organism evidence="2 3">
    <name type="scientific">Stanieria cyanosphaera (strain ATCC 29371 / PCC 7437)</name>
    <dbReference type="NCBI Taxonomy" id="111780"/>
    <lineage>
        <taxon>Bacteria</taxon>
        <taxon>Bacillati</taxon>
        <taxon>Cyanobacteriota</taxon>
        <taxon>Cyanophyceae</taxon>
        <taxon>Pleurocapsales</taxon>
        <taxon>Dermocarpellaceae</taxon>
        <taxon>Stanieria</taxon>
    </lineage>
</organism>